<comment type="caution">
    <text evidence="3">The sequence shown here is derived from an EMBL/GenBank/DDBJ whole genome shotgun (WGS) entry which is preliminary data.</text>
</comment>
<protein>
    <recommendedName>
        <fullName evidence="5">Beta-lactamase-inhibitor-like, PepSY-like</fullName>
    </recommendedName>
</protein>
<dbReference type="EMBL" id="JBHULU010000010">
    <property type="protein sequence ID" value="MFD2513724.1"/>
    <property type="molecule type" value="Genomic_DNA"/>
</dbReference>
<keyword evidence="4" id="KW-1185">Reference proteome</keyword>
<feature type="region of interest" description="Disordered" evidence="1">
    <location>
        <begin position="34"/>
        <end position="62"/>
    </location>
</feature>
<keyword evidence="2" id="KW-0732">Signal</keyword>
<accession>A0ABW5ILN2</accession>
<evidence type="ECO:0000256" key="2">
    <source>
        <dbReference type="SAM" id="SignalP"/>
    </source>
</evidence>
<feature type="chain" id="PRO_5046519505" description="Beta-lactamase-inhibitor-like, PepSY-like" evidence="2">
    <location>
        <begin position="33"/>
        <end position="216"/>
    </location>
</feature>
<reference evidence="4" key="1">
    <citation type="journal article" date="2019" name="Int. J. Syst. Evol. Microbiol.">
        <title>The Global Catalogue of Microorganisms (GCM) 10K type strain sequencing project: providing services to taxonomists for standard genome sequencing and annotation.</title>
        <authorList>
            <consortium name="The Broad Institute Genomics Platform"/>
            <consortium name="The Broad Institute Genome Sequencing Center for Infectious Disease"/>
            <person name="Wu L."/>
            <person name="Ma J."/>
        </authorList>
    </citation>
    <scope>NUCLEOTIDE SEQUENCE [LARGE SCALE GENOMIC DNA]</scope>
    <source>
        <strain evidence="4">KCTC 42498</strain>
    </source>
</reference>
<dbReference type="PROSITE" id="PS51257">
    <property type="entry name" value="PROKAR_LIPOPROTEIN"/>
    <property type="match status" value="1"/>
</dbReference>
<evidence type="ECO:0000313" key="4">
    <source>
        <dbReference type="Proteomes" id="UP001597544"/>
    </source>
</evidence>
<proteinExistence type="predicted"/>
<dbReference type="RefSeq" id="WP_377504839.1">
    <property type="nucleotide sequence ID" value="NZ_JBHULU010000010.1"/>
</dbReference>
<feature type="signal peptide" evidence="2">
    <location>
        <begin position="1"/>
        <end position="32"/>
    </location>
</feature>
<organism evidence="3 4">
    <name type="scientific">Pontibacter locisalis</name>
    <dbReference type="NCBI Taxonomy" id="1719035"/>
    <lineage>
        <taxon>Bacteria</taxon>
        <taxon>Pseudomonadati</taxon>
        <taxon>Bacteroidota</taxon>
        <taxon>Cytophagia</taxon>
        <taxon>Cytophagales</taxon>
        <taxon>Hymenobacteraceae</taxon>
        <taxon>Pontibacter</taxon>
    </lineage>
</organism>
<evidence type="ECO:0000313" key="3">
    <source>
        <dbReference type="EMBL" id="MFD2513724.1"/>
    </source>
</evidence>
<sequence>MPILRYISHRCRYSLTVRLLVLLLLVNSIASACTSDSASDENNDMPNERETSLEPDTASVRRSSMAPATVSVLANPFVASRSKSNILESYFDRINSDFTVDADPIENRHKTTVTDTVYTIRFGNSMMEFYAPTQSGDLLLQVADIQSSDIVLRNNLRVGMSQTELMSQLKSLGQEVRINSTPTEVIASNREGAPISLHFYLKSGKVKRIRYEGYVD</sequence>
<evidence type="ECO:0008006" key="5">
    <source>
        <dbReference type="Google" id="ProtNLM"/>
    </source>
</evidence>
<dbReference type="Proteomes" id="UP001597544">
    <property type="component" value="Unassembled WGS sequence"/>
</dbReference>
<gene>
    <name evidence="3" type="ORF">ACFSRY_07585</name>
</gene>
<name>A0ABW5ILN2_9BACT</name>
<evidence type="ECO:0000256" key="1">
    <source>
        <dbReference type="SAM" id="MobiDB-lite"/>
    </source>
</evidence>